<dbReference type="PANTHER" id="PTHR48079:SF6">
    <property type="entry name" value="NAD(P)-BINDING DOMAIN-CONTAINING PROTEIN-RELATED"/>
    <property type="match status" value="1"/>
</dbReference>
<feature type="domain" description="NAD(P)-binding" evidence="1">
    <location>
        <begin position="9"/>
        <end position="118"/>
    </location>
</feature>
<protein>
    <recommendedName>
        <fullName evidence="1">NAD(P)-binding domain-containing protein</fullName>
    </recommendedName>
</protein>
<dbReference type="Proteomes" id="UP000682733">
    <property type="component" value="Unassembled WGS sequence"/>
</dbReference>
<dbReference type="GO" id="GO:0005737">
    <property type="term" value="C:cytoplasm"/>
    <property type="evidence" value="ECO:0007669"/>
    <property type="project" value="TreeGrafter"/>
</dbReference>
<organism evidence="3 4">
    <name type="scientific">Didymodactylos carnosus</name>
    <dbReference type="NCBI Taxonomy" id="1234261"/>
    <lineage>
        <taxon>Eukaryota</taxon>
        <taxon>Metazoa</taxon>
        <taxon>Spiralia</taxon>
        <taxon>Gnathifera</taxon>
        <taxon>Rotifera</taxon>
        <taxon>Eurotatoria</taxon>
        <taxon>Bdelloidea</taxon>
        <taxon>Philodinida</taxon>
        <taxon>Philodinidae</taxon>
        <taxon>Didymodactylos</taxon>
    </lineage>
</organism>
<evidence type="ECO:0000259" key="1">
    <source>
        <dbReference type="Pfam" id="PF13460"/>
    </source>
</evidence>
<sequence length="348" mass="38258">MALTIFLTGATGYIGGQVLSELLASRKSQYKVTALVRGEERAAKLRDLGVETIIGSLDDTNLLSKASSQANIVIHTADADHPGSATAIVNGLLQTASASERKIFIHTSGTGVISDNAKGAYTSDKIYSDLNVDDIKALPDKAIHRNVDLIVSAVGADPSNYITTAIIMPPTIYGIGAGPFNKLSIQIPEVIRFGIQHRKIYIPFEGENIWSSIHIKDLGRAYIHLLDKLIENKEYPALGMKGYDGYYFAENGEFQWRQIFEKVAQLLHKKGLVDDENVQSITFEQQVETLFNGICNGLPGQAVYLLWGSNSRSKAERLRMLGWKPTEKESVFDTIADETDAIRNKIQA</sequence>
<dbReference type="EMBL" id="CAJNOK010032453">
    <property type="protein sequence ID" value="CAF1484169.1"/>
    <property type="molecule type" value="Genomic_DNA"/>
</dbReference>
<proteinExistence type="predicted"/>
<name>A0A8S2T7J4_9BILA</name>
<dbReference type="SUPFAM" id="SSF51735">
    <property type="entry name" value="NAD(P)-binding Rossmann-fold domains"/>
    <property type="match status" value="1"/>
</dbReference>
<dbReference type="InterPro" id="IPR051783">
    <property type="entry name" value="NAD(P)-dependent_oxidoreduct"/>
</dbReference>
<dbReference type="Gene3D" id="3.40.50.720">
    <property type="entry name" value="NAD(P)-binding Rossmann-like Domain"/>
    <property type="match status" value="1"/>
</dbReference>
<dbReference type="Proteomes" id="UP000677228">
    <property type="component" value="Unassembled WGS sequence"/>
</dbReference>
<reference evidence="3" key="1">
    <citation type="submission" date="2021-02" db="EMBL/GenBank/DDBJ databases">
        <authorList>
            <person name="Nowell W R."/>
        </authorList>
    </citation>
    <scope>NUCLEOTIDE SEQUENCE</scope>
</reference>
<evidence type="ECO:0000313" key="4">
    <source>
        <dbReference type="Proteomes" id="UP000682733"/>
    </source>
</evidence>
<dbReference type="GO" id="GO:0004029">
    <property type="term" value="F:aldehyde dehydrogenase (NAD+) activity"/>
    <property type="evidence" value="ECO:0007669"/>
    <property type="project" value="TreeGrafter"/>
</dbReference>
<dbReference type="EMBL" id="CAJOBA010054397">
    <property type="protein sequence ID" value="CAF4274303.1"/>
    <property type="molecule type" value="Genomic_DNA"/>
</dbReference>
<dbReference type="Pfam" id="PF13460">
    <property type="entry name" value="NAD_binding_10"/>
    <property type="match status" value="1"/>
</dbReference>
<dbReference type="AlphaFoldDB" id="A0A8S2T7J4"/>
<evidence type="ECO:0000313" key="3">
    <source>
        <dbReference type="EMBL" id="CAF4274303.1"/>
    </source>
</evidence>
<dbReference type="InterPro" id="IPR016040">
    <property type="entry name" value="NAD(P)-bd_dom"/>
</dbReference>
<accession>A0A8S2T7J4</accession>
<evidence type="ECO:0000313" key="2">
    <source>
        <dbReference type="EMBL" id="CAF1484169.1"/>
    </source>
</evidence>
<gene>
    <name evidence="2" type="ORF">OVA965_LOCUS36203</name>
    <name evidence="3" type="ORF">TMI583_LOCUS37207</name>
</gene>
<comment type="caution">
    <text evidence="3">The sequence shown here is derived from an EMBL/GenBank/DDBJ whole genome shotgun (WGS) entry which is preliminary data.</text>
</comment>
<dbReference type="PANTHER" id="PTHR48079">
    <property type="entry name" value="PROTEIN YEEZ"/>
    <property type="match status" value="1"/>
</dbReference>
<dbReference type="InterPro" id="IPR036291">
    <property type="entry name" value="NAD(P)-bd_dom_sf"/>
</dbReference>